<organism evidence="2 3">
    <name type="scientific">Henningerozyma blattae (strain ATCC 34711 / CBS 6284 / DSM 70876 / NBRC 10599 / NRRL Y-10934 / UCD 77-7)</name>
    <name type="common">Yeast</name>
    <name type="synonym">Tetrapisispora blattae</name>
    <dbReference type="NCBI Taxonomy" id="1071380"/>
    <lineage>
        <taxon>Eukaryota</taxon>
        <taxon>Fungi</taxon>
        <taxon>Dikarya</taxon>
        <taxon>Ascomycota</taxon>
        <taxon>Saccharomycotina</taxon>
        <taxon>Saccharomycetes</taxon>
        <taxon>Saccharomycetales</taxon>
        <taxon>Saccharomycetaceae</taxon>
        <taxon>Henningerozyma</taxon>
    </lineage>
</organism>
<gene>
    <name evidence="2" type="primary">TBLA0A06600</name>
    <name evidence="2" type="ORF">TBLA_0A06600</name>
</gene>
<dbReference type="GeneID" id="14492958"/>
<dbReference type="PANTHER" id="PTHR28038:SF1">
    <property type="entry name" value="ADL329WP"/>
    <property type="match status" value="1"/>
</dbReference>
<dbReference type="HOGENOM" id="CLU_129456_1_0_1"/>
<dbReference type="STRING" id="1071380.I2GWF0"/>
<proteinExistence type="predicted"/>
<dbReference type="PANTHER" id="PTHR28038">
    <property type="entry name" value="ADL329WP"/>
    <property type="match status" value="1"/>
</dbReference>
<keyword evidence="3" id="KW-1185">Reference proteome</keyword>
<dbReference type="AlphaFoldDB" id="I2GWF0"/>
<evidence type="ECO:0000256" key="1">
    <source>
        <dbReference type="SAM" id="Phobius"/>
    </source>
</evidence>
<name>I2GWF0_HENB6</name>
<reference evidence="2 3" key="1">
    <citation type="journal article" date="2011" name="Proc. Natl. Acad. Sci. U.S.A.">
        <title>Evolutionary erosion of yeast sex chromosomes by mating-type switching accidents.</title>
        <authorList>
            <person name="Gordon J.L."/>
            <person name="Armisen D."/>
            <person name="Proux-Wera E."/>
            <person name="Oheigeartaigh S.S."/>
            <person name="Byrne K.P."/>
            <person name="Wolfe K.H."/>
        </authorList>
    </citation>
    <scope>NUCLEOTIDE SEQUENCE [LARGE SCALE GENOMIC DNA]</scope>
    <source>
        <strain evidence="3">ATCC 34711 / CBS 6284 / DSM 70876 / NBRC 10599 / NRRL Y-10934 / UCD 77-7</strain>
    </source>
</reference>
<sequence>MPINNVKRKDLIVRYQHKFPPKTSYDNISSVSGMISQSMPMAAMFLRNKFIAWFAFIQTFYSALTSGSGLFEMSIPTNETAKNVKSGSLGTTSQPNGVKFVMSLIGVLFCYSDLVIPQKVPGWVPKADSDIQAGTISTEPVQE</sequence>
<dbReference type="EMBL" id="HE806316">
    <property type="protein sequence ID" value="CCH58452.1"/>
    <property type="molecule type" value="Genomic_DNA"/>
</dbReference>
<dbReference type="Proteomes" id="UP000002866">
    <property type="component" value="Chromosome 1"/>
</dbReference>
<keyword evidence="1" id="KW-0812">Transmembrane</keyword>
<feature type="transmembrane region" description="Helical" evidence="1">
    <location>
        <begin position="50"/>
        <end position="71"/>
    </location>
</feature>
<accession>I2GWF0</accession>
<dbReference type="KEGG" id="tbl:TBLA_0A06600"/>
<evidence type="ECO:0000313" key="3">
    <source>
        <dbReference type="Proteomes" id="UP000002866"/>
    </source>
</evidence>
<dbReference type="FunCoup" id="I2GWF0">
    <property type="interactions" value="33"/>
</dbReference>
<dbReference type="RefSeq" id="XP_004177971.1">
    <property type="nucleotide sequence ID" value="XM_004177923.1"/>
</dbReference>
<protein>
    <submittedName>
        <fullName evidence="2">Uncharacterized protein</fullName>
    </submittedName>
</protein>
<dbReference type="eggNOG" id="ENOG502S6JB">
    <property type="taxonomic scope" value="Eukaryota"/>
</dbReference>
<dbReference type="InParanoid" id="I2GWF0"/>
<evidence type="ECO:0000313" key="2">
    <source>
        <dbReference type="EMBL" id="CCH58452.1"/>
    </source>
</evidence>
<keyword evidence="1" id="KW-1133">Transmembrane helix</keyword>
<keyword evidence="1" id="KW-0472">Membrane</keyword>
<dbReference type="OrthoDB" id="284718at2759"/>